<evidence type="ECO:0000313" key="2">
    <source>
        <dbReference type="EMBL" id="KAK4123378.1"/>
    </source>
</evidence>
<dbReference type="Proteomes" id="UP001302602">
    <property type="component" value="Unassembled WGS sequence"/>
</dbReference>
<feature type="region of interest" description="Disordered" evidence="1">
    <location>
        <begin position="144"/>
        <end position="207"/>
    </location>
</feature>
<reference evidence="2" key="1">
    <citation type="journal article" date="2023" name="Mol. Phylogenet. Evol.">
        <title>Genome-scale phylogeny and comparative genomics of the fungal order Sordariales.</title>
        <authorList>
            <person name="Hensen N."/>
            <person name="Bonometti L."/>
            <person name="Westerberg I."/>
            <person name="Brannstrom I.O."/>
            <person name="Guillou S."/>
            <person name="Cros-Aarteil S."/>
            <person name="Calhoun S."/>
            <person name="Haridas S."/>
            <person name="Kuo A."/>
            <person name="Mondo S."/>
            <person name="Pangilinan J."/>
            <person name="Riley R."/>
            <person name="LaButti K."/>
            <person name="Andreopoulos B."/>
            <person name="Lipzen A."/>
            <person name="Chen C."/>
            <person name="Yan M."/>
            <person name="Daum C."/>
            <person name="Ng V."/>
            <person name="Clum A."/>
            <person name="Steindorff A."/>
            <person name="Ohm R.A."/>
            <person name="Martin F."/>
            <person name="Silar P."/>
            <person name="Natvig D.O."/>
            <person name="Lalanne C."/>
            <person name="Gautier V."/>
            <person name="Ament-Velasquez S.L."/>
            <person name="Kruys A."/>
            <person name="Hutchinson M.I."/>
            <person name="Powell A.J."/>
            <person name="Barry K."/>
            <person name="Miller A.N."/>
            <person name="Grigoriev I.V."/>
            <person name="Debuchy R."/>
            <person name="Gladieux P."/>
            <person name="Hiltunen Thoren M."/>
            <person name="Johannesson H."/>
        </authorList>
    </citation>
    <scope>NUCLEOTIDE SEQUENCE</scope>
    <source>
        <strain evidence="2">CBS 731.68</strain>
    </source>
</reference>
<dbReference type="RefSeq" id="XP_062647149.1">
    <property type="nucleotide sequence ID" value="XM_062787481.1"/>
</dbReference>
<evidence type="ECO:0000313" key="3">
    <source>
        <dbReference type="Proteomes" id="UP001302602"/>
    </source>
</evidence>
<protein>
    <submittedName>
        <fullName evidence="2">Uncharacterized protein</fullName>
    </submittedName>
</protein>
<name>A0AAN6TZ43_9PEZI</name>
<comment type="caution">
    <text evidence="2">The sequence shown here is derived from an EMBL/GenBank/DDBJ whole genome shotgun (WGS) entry which is preliminary data.</text>
</comment>
<sequence>MRDKQAFATIRPRISKSTAHEVLSCIYILRISFSSHYPSSPALDSANNLAHPAWPRLRAVSLPTVKSTSHSPASQAAGRSSGYRWTMIRRGPTGISTDSITSVPSPVIYRLIHAITTPSHNQLPAPTSSSRTTVAIPYSHRKYRRGKEEAARGREVCDASKSNVQDPRLPQSTGDPATTNARHQIPQTIEHSASPGTKIEEKRHIHK</sequence>
<feature type="compositionally biased region" description="Polar residues" evidence="1">
    <location>
        <begin position="160"/>
        <end position="195"/>
    </location>
</feature>
<dbReference type="EMBL" id="MU853229">
    <property type="protein sequence ID" value="KAK4123378.1"/>
    <property type="molecule type" value="Genomic_DNA"/>
</dbReference>
<gene>
    <name evidence="2" type="ORF">N657DRAFT_461328</name>
</gene>
<dbReference type="AlphaFoldDB" id="A0AAN6TZ43"/>
<accession>A0AAN6TZ43</accession>
<feature type="compositionally biased region" description="Basic and acidic residues" evidence="1">
    <location>
        <begin position="198"/>
        <end position="207"/>
    </location>
</feature>
<proteinExistence type="predicted"/>
<dbReference type="GeneID" id="87824251"/>
<organism evidence="2 3">
    <name type="scientific">Parathielavia appendiculata</name>
    <dbReference type="NCBI Taxonomy" id="2587402"/>
    <lineage>
        <taxon>Eukaryota</taxon>
        <taxon>Fungi</taxon>
        <taxon>Dikarya</taxon>
        <taxon>Ascomycota</taxon>
        <taxon>Pezizomycotina</taxon>
        <taxon>Sordariomycetes</taxon>
        <taxon>Sordariomycetidae</taxon>
        <taxon>Sordariales</taxon>
        <taxon>Chaetomiaceae</taxon>
        <taxon>Parathielavia</taxon>
    </lineage>
</organism>
<evidence type="ECO:0000256" key="1">
    <source>
        <dbReference type="SAM" id="MobiDB-lite"/>
    </source>
</evidence>
<keyword evidence="3" id="KW-1185">Reference proteome</keyword>
<reference evidence="2" key="2">
    <citation type="submission" date="2023-05" db="EMBL/GenBank/DDBJ databases">
        <authorList>
            <consortium name="Lawrence Berkeley National Laboratory"/>
            <person name="Steindorff A."/>
            <person name="Hensen N."/>
            <person name="Bonometti L."/>
            <person name="Westerberg I."/>
            <person name="Brannstrom I.O."/>
            <person name="Guillou S."/>
            <person name="Cros-Aarteil S."/>
            <person name="Calhoun S."/>
            <person name="Haridas S."/>
            <person name="Kuo A."/>
            <person name="Mondo S."/>
            <person name="Pangilinan J."/>
            <person name="Riley R."/>
            <person name="Labutti K."/>
            <person name="Andreopoulos B."/>
            <person name="Lipzen A."/>
            <person name="Chen C."/>
            <person name="Yanf M."/>
            <person name="Daum C."/>
            <person name="Ng V."/>
            <person name="Clum A."/>
            <person name="Ohm R."/>
            <person name="Martin F."/>
            <person name="Silar P."/>
            <person name="Natvig D."/>
            <person name="Lalanne C."/>
            <person name="Gautier V."/>
            <person name="Ament-Velasquez S.L."/>
            <person name="Kruys A."/>
            <person name="Hutchinson M.I."/>
            <person name="Powell A.J."/>
            <person name="Barry K."/>
            <person name="Miller A.N."/>
            <person name="Grigoriev I.V."/>
            <person name="Debuchy R."/>
            <person name="Gladieux P."/>
            <person name="Thoren M.H."/>
            <person name="Johannesson H."/>
        </authorList>
    </citation>
    <scope>NUCLEOTIDE SEQUENCE</scope>
    <source>
        <strain evidence="2">CBS 731.68</strain>
    </source>
</reference>
<feature type="compositionally biased region" description="Basic and acidic residues" evidence="1">
    <location>
        <begin position="146"/>
        <end position="158"/>
    </location>
</feature>